<organism evidence="2 3">
    <name type="scientific">Caballeronia hypogeia</name>
    <dbReference type="NCBI Taxonomy" id="1777140"/>
    <lineage>
        <taxon>Bacteria</taxon>
        <taxon>Pseudomonadati</taxon>
        <taxon>Pseudomonadota</taxon>
        <taxon>Betaproteobacteria</taxon>
        <taxon>Burkholderiales</taxon>
        <taxon>Burkholderiaceae</taxon>
        <taxon>Caballeronia</taxon>
    </lineage>
</organism>
<dbReference type="EMBL" id="FCOA02000005">
    <property type="protein sequence ID" value="SAK56628.1"/>
    <property type="molecule type" value="Genomic_DNA"/>
</dbReference>
<dbReference type="Proteomes" id="UP000054851">
    <property type="component" value="Unassembled WGS sequence"/>
</dbReference>
<reference evidence="2" key="1">
    <citation type="submission" date="2016-01" db="EMBL/GenBank/DDBJ databases">
        <authorList>
            <person name="Peeters C."/>
        </authorList>
    </citation>
    <scope>NUCLEOTIDE SEQUENCE</scope>
    <source>
        <strain evidence="2">LMG 29322</strain>
    </source>
</reference>
<dbReference type="AlphaFoldDB" id="A0A158AFN0"/>
<feature type="chain" id="PRO_5007620504" evidence="1">
    <location>
        <begin position="33"/>
        <end position="314"/>
    </location>
</feature>
<protein>
    <submittedName>
        <fullName evidence="2">Signal peptide protein</fullName>
    </submittedName>
</protein>
<keyword evidence="1" id="KW-0732">Signal</keyword>
<sequence length="314" mass="34574">MNRLADMTAAVTGRALALLLTVLALSAVCADAYCQEPADAGGSDAARLHAKYQSLAQQLSHNAFHRELYLESAETGSSLKGDVYAVVDYPFATVNGALNDPAQGPANWCDVLILHLNTKYCRPSTSGGGTQLIVNVGRKVEEKLSSTYRVEFNYKSVATSATYFQVDLDADTGPMSTKNYRIVLEATPIGPARTFLHLTYSYGYGMAGRIAMKTYLGTIGSDKVGFTMAKDASGGQPEYIGGVRGLVERNTMRYYLAIDSYLQALSSPPAKRLDQRLDTWFDATEKFPRQLHEVDRDEYLTMKHNEYKRQQTAQ</sequence>
<evidence type="ECO:0000313" key="2">
    <source>
        <dbReference type="EMBL" id="SAK56628.1"/>
    </source>
</evidence>
<dbReference type="STRING" id="1777140.AWB79_02331"/>
<feature type="signal peptide" evidence="1">
    <location>
        <begin position="1"/>
        <end position="32"/>
    </location>
</feature>
<name>A0A158AFN0_9BURK</name>
<accession>A0A158AFN0</accession>
<proteinExistence type="predicted"/>
<comment type="caution">
    <text evidence="2">The sequence shown here is derived from an EMBL/GenBank/DDBJ whole genome shotgun (WGS) entry which is preliminary data.</text>
</comment>
<dbReference type="RefSeq" id="WP_061167554.1">
    <property type="nucleotide sequence ID" value="NZ_FCOA02000005.1"/>
</dbReference>
<keyword evidence="3" id="KW-1185">Reference proteome</keyword>
<dbReference type="OrthoDB" id="5392962at2"/>
<evidence type="ECO:0000313" key="3">
    <source>
        <dbReference type="Proteomes" id="UP000054851"/>
    </source>
</evidence>
<evidence type="ECO:0000256" key="1">
    <source>
        <dbReference type="SAM" id="SignalP"/>
    </source>
</evidence>
<gene>
    <name evidence="2" type="ORF">AWB79_02331</name>
</gene>